<comment type="subcellular location">
    <subcellularLocation>
        <location evidence="1">Cytoplasm</location>
    </subcellularLocation>
    <subcellularLocation>
        <location evidence="7">Mitochondrion matrix</location>
    </subcellularLocation>
</comment>
<dbReference type="GO" id="GO:0000774">
    <property type="term" value="F:adenyl-nucleotide exchange factor activity"/>
    <property type="evidence" value="ECO:0007669"/>
    <property type="project" value="InterPro"/>
</dbReference>
<proteinExistence type="inferred from homology"/>
<keyword evidence="5" id="KW-0346">Stress response</keyword>
<keyword evidence="7" id="KW-0496">Mitochondrion</keyword>
<keyword evidence="12" id="KW-1185">Reference proteome</keyword>
<comment type="similarity">
    <text evidence="2 8">Belongs to the GrpE family.</text>
</comment>
<organism evidence="11 12">
    <name type="scientific">Rhododendron griersonianum</name>
    <dbReference type="NCBI Taxonomy" id="479676"/>
    <lineage>
        <taxon>Eukaryota</taxon>
        <taxon>Viridiplantae</taxon>
        <taxon>Streptophyta</taxon>
        <taxon>Embryophyta</taxon>
        <taxon>Tracheophyta</taxon>
        <taxon>Spermatophyta</taxon>
        <taxon>Magnoliopsida</taxon>
        <taxon>eudicotyledons</taxon>
        <taxon>Gunneridae</taxon>
        <taxon>Pentapetalae</taxon>
        <taxon>asterids</taxon>
        <taxon>Ericales</taxon>
        <taxon>Ericaceae</taxon>
        <taxon>Ericoideae</taxon>
        <taxon>Rhodoreae</taxon>
        <taxon>Rhododendron</taxon>
    </lineage>
</organism>
<evidence type="ECO:0000256" key="5">
    <source>
        <dbReference type="ARBA" id="ARBA00023016"/>
    </source>
</evidence>
<dbReference type="GO" id="GO:0005759">
    <property type="term" value="C:mitochondrial matrix"/>
    <property type="evidence" value="ECO:0007669"/>
    <property type="project" value="UniProtKB-SubCell"/>
</dbReference>
<feature type="compositionally biased region" description="Low complexity" evidence="10">
    <location>
        <begin position="340"/>
        <end position="355"/>
    </location>
</feature>
<evidence type="ECO:0000256" key="3">
    <source>
        <dbReference type="ARBA" id="ARBA00011738"/>
    </source>
</evidence>
<dbReference type="PANTHER" id="PTHR21237:SF27">
    <property type="entry name" value="GRPE PROTEIN HOMOLOG"/>
    <property type="match status" value="1"/>
</dbReference>
<dbReference type="PANTHER" id="PTHR21237">
    <property type="entry name" value="GRPE PROTEIN"/>
    <property type="match status" value="1"/>
</dbReference>
<dbReference type="PROSITE" id="PS01071">
    <property type="entry name" value="GRPE"/>
    <property type="match status" value="1"/>
</dbReference>
<dbReference type="NCBIfam" id="NF010738">
    <property type="entry name" value="PRK14140.1"/>
    <property type="match status" value="1"/>
</dbReference>
<evidence type="ECO:0000256" key="2">
    <source>
        <dbReference type="ARBA" id="ARBA00009054"/>
    </source>
</evidence>
<dbReference type="HAMAP" id="MF_01151">
    <property type="entry name" value="GrpE"/>
    <property type="match status" value="1"/>
</dbReference>
<accession>A0AAV6KU46</accession>
<dbReference type="GO" id="GO:0051087">
    <property type="term" value="F:protein-folding chaperone binding"/>
    <property type="evidence" value="ECO:0007669"/>
    <property type="project" value="InterPro"/>
</dbReference>
<comment type="caution">
    <text evidence="11">The sequence shown here is derived from an EMBL/GenBank/DDBJ whole genome shotgun (WGS) entry which is preliminary data.</text>
</comment>
<dbReference type="InterPro" id="IPR009012">
    <property type="entry name" value="GrpE_head"/>
</dbReference>
<evidence type="ECO:0000256" key="7">
    <source>
        <dbReference type="RuleBase" id="RU000640"/>
    </source>
</evidence>
<dbReference type="SUPFAM" id="SSF51064">
    <property type="entry name" value="Head domain of nucleotide exchange factor GrpE"/>
    <property type="match status" value="1"/>
</dbReference>
<comment type="subunit">
    <text evidence="3">Homodimer.</text>
</comment>
<dbReference type="SUPFAM" id="SSF58014">
    <property type="entry name" value="Coiled-coil domain of nucleotide exchange factor GrpE"/>
    <property type="match status" value="1"/>
</dbReference>
<feature type="region of interest" description="Disordered" evidence="10">
    <location>
        <begin position="325"/>
        <end position="365"/>
    </location>
</feature>
<evidence type="ECO:0000256" key="8">
    <source>
        <dbReference type="RuleBase" id="RU004478"/>
    </source>
</evidence>
<dbReference type="GO" id="GO:0009507">
    <property type="term" value="C:chloroplast"/>
    <property type="evidence" value="ECO:0007669"/>
    <property type="project" value="TreeGrafter"/>
</dbReference>
<feature type="coiled-coil region" evidence="9">
    <location>
        <begin position="163"/>
        <end position="197"/>
    </location>
</feature>
<evidence type="ECO:0000256" key="9">
    <source>
        <dbReference type="SAM" id="Coils"/>
    </source>
</evidence>
<dbReference type="Pfam" id="PF01025">
    <property type="entry name" value="GrpE"/>
    <property type="match status" value="1"/>
</dbReference>
<comment type="function">
    <text evidence="7">Essential component of the PAM complex, a complex required for the translocation of transit peptide-containing proteins from the inner membrane into the mitochondrial matrix in an ATP-dependent manner.</text>
</comment>
<dbReference type="FunFam" id="2.30.22.10:FF:000001">
    <property type="entry name" value="Protein GrpE"/>
    <property type="match status" value="1"/>
</dbReference>
<protein>
    <recommendedName>
        <fullName evidence="7">GrpE protein homolog</fullName>
    </recommendedName>
</protein>
<dbReference type="InterPro" id="IPR000740">
    <property type="entry name" value="GrpE"/>
</dbReference>
<feature type="compositionally biased region" description="Basic and acidic residues" evidence="10">
    <location>
        <begin position="356"/>
        <end position="365"/>
    </location>
</feature>
<evidence type="ECO:0000256" key="1">
    <source>
        <dbReference type="ARBA" id="ARBA00004496"/>
    </source>
</evidence>
<dbReference type="GO" id="GO:0042803">
    <property type="term" value="F:protein homodimerization activity"/>
    <property type="evidence" value="ECO:0007669"/>
    <property type="project" value="InterPro"/>
</dbReference>
<evidence type="ECO:0000256" key="6">
    <source>
        <dbReference type="ARBA" id="ARBA00023186"/>
    </source>
</evidence>
<dbReference type="AlphaFoldDB" id="A0AAV6KU46"/>
<dbReference type="PRINTS" id="PR00773">
    <property type="entry name" value="GRPEPROTEIN"/>
</dbReference>
<dbReference type="FunFam" id="3.90.20.20:FF:000006">
    <property type="entry name" value="GrpE protein homolog"/>
    <property type="match status" value="1"/>
</dbReference>
<keyword evidence="9" id="KW-0175">Coiled coil</keyword>
<evidence type="ECO:0000313" key="11">
    <source>
        <dbReference type="EMBL" id="KAG5556153.1"/>
    </source>
</evidence>
<dbReference type="CDD" id="cd00446">
    <property type="entry name" value="GrpE"/>
    <property type="match status" value="1"/>
</dbReference>
<dbReference type="Gene3D" id="3.90.20.20">
    <property type="match status" value="1"/>
</dbReference>
<keyword evidence="6 7" id="KW-0143">Chaperone</keyword>
<keyword evidence="4" id="KW-0963">Cytoplasm</keyword>
<dbReference type="EMBL" id="JACTNZ010000003">
    <property type="protein sequence ID" value="KAG5556153.1"/>
    <property type="molecule type" value="Genomic_DNA"/>
</dbReference>
<dbReference type="GO" id="GO:0006457">
    <property type="term" value="P:protein folding"/>
    <property type="evidence" value="ECO:0007669"/>
    <property type="project" value="InterPro"/>
</dbReference>
<reference evidence="11" key="1">
    <citation type="submission" date="2020-08" db="EMBL/GenBank/DDBJ databases">
        <title>Plant Genome Project.</title>
        <authorList>
            <person name="Zhang R.-G."/>
        </authorList>
    </citation>
    <scope>NUCLEOTIDE SEQUENCE</scope>
    <source>
        <strain evidence="11">WSP0</strain>
        <tissue evidence="11">Leaf</tissue>
    </source>
</reference>
<dbReference type="NCBIfam" id="NF010741">
    <property type="entry name" value="PRK14143.1"/>
    <property type="match status" value="1"/>
</dbReference>
<name>A0AAV6KU46_9ERIC</name>
<dbReference type="Proteomes" id="UP000823749">
    <property type="component" value="Chromosome 3"/>
</dbReference>
<dbReference type="Gene3D" id="2.30.22.10">
    <property type="entry name" value="Head domain of nucleotide exchange factor GrpE"/>
    <property type="match status" value="1"/>
</dbReference>
<evidence type="ECO:0000256" key="10">
    <source>
        <dbReference type="SAM" id="MobiDB-lite"/>
    </source>
</evidence>
<sequence length="365" mass="40746">MDAVLLRTPILRVPPPRLTHTNPSKSRKQLTWVSFRPKTQTYSNRCYSYYPSPHSSTKLSRRRSLNLLPFASAGGETTEIDEEEAVQEPEIQIPKSIPSDTLKACIMMPKADDIIEDNLDGAVAVEDGESEGDSGYAGEPTLAIIALLKSYKEAIASNDESRVSEIEAIIKSIEDEKNEYERKVVVLSEELSSAKERILRISADFDNFRKRTERERLSLLTNAQGEVVEDLLPVLDNFERAKAQIKVETEAEEKINNSYQSIYKQFVEILESLGVVPVETIGKPFDPLLHEAIMRDESTEFEEGVIIEQYRKGFQLGDRLLRPSMVKVSAGPGPTKPEPAEQVEVAESGSEASNEGSKEAESPED</sequence>
<evidence type="ECO:0000313" key="12">
    <source>
        <dbReference type="Proteomes" id="UP000823749"/>
    </source>
</evidence>
<gene>
    <name evidence="11" type="ORF">RHGRI_006695</name>
</gene>
<dbReference type="GO" id="GO:0051082">
    <property type="term" value="F:unfolded protein binding"/>
    <property type="evidence" value="ECO:0007669"/>
    <property type="project" value="TreeGrafter"/>
</dbReference>
<evidence type="ECO:0000256" key="4">
    <source>
        <dbReference type="ARBA" id="ARBA00022490"/>
    </source>
</evidence>
<dbReference type="InterPro" id="IPR013805">
    <property type="entry name" value="GrpE_CC"/>
</dbReference>